<evidence type="ECO:0000256" key="5">
    <source>
        <dbReference type="ARBA" id="ARBA00022764"/>
    </source>
</evidence>
<keyword evidence="10" id="KW-1185">Reference proteome</keyword>
<comment type="subcellular location">
    <subcellularLocation>
        <location evidence="1">Periplasm</location>
    </subcellularLocation>
</comment>
<sequence>MKRMTRRQTLVGASAAAAAGTGLMPRRATAAGELTVWWTQGFYKAENDAVIAWMADWEKRNNTKVNLTIMNGPDVITKLIAGMQVGDVPDVVHTVTGDRFLVPRAAWNDQLEDVSDVVDSQKAEFTETALLSARLYNVKQKKYSYYGVPTKGSSLMNSVWLPLLQEVGFAATDMPGTQDKFYDFFQTVQDKLRSKGKRIFGLGYSMAAKEADAGNLFHQFLVSYGGVGIVTPDGKLNIDDPAVRKAAITSLERLTTPFKKGYVPPGAINWGDVDNNNAFFAKQIVMTPNATISIAAAQMDKPDLYYKEIITRGVPLGNDGKPVASVLAIAPTIIPKGSKNVDGAKAMLRDFIQPANLNAYLKETRARYLPVMASIVKTDPYWTDPKDPHRQVAVDMGLTQPTVPWWMSYNPAYSAVLSEQVWPQAEANITQRNMNPEQATDEAAKRIKQLFEQYQK</sequence>
<keyword evidence="5" id="KW-0574">Periplasm</keyword>
<dbReference type="GO" id="GO:0042597">
    <property type="term" value="C:periplasmic space"/>
    <property type="evidence" value="ECO:0007669"/>
    <property type="project" value="UniProtKB-SubCell"/>
</dbReference>
<comment type="similarity">
    <text evidence="2">Belongs to the bacterial solute-binding protein 1 family.</text>
</comment>
<name>A0A512NA88_9HYPH</name>
<dbReference type="SUPFAM" id="SSF53850">
    <property type="entry name" value="Periplasmic binding protein-like II"/>
    <property type="match status" value="1"/>
</dbReference>
<keyword evidence="3" id="KW-1003">Cell membrane</keyword>
<dbReference type="PROSITE" id="PS51318">
    <property type="entry name" value="TAT"/>
    <property type="match status" value="1"/>
</dbReference>
<dbReference type="Proteomes" id="UP000321058">
    <property type="component" value="Unassembled WGS sequence"/>
</dbReference>
<organism evidence="9 10">
    <name type="scientific">Reyranella soli</name>
    <dbReference type="NCBI Taxonomy" id="1230389"/>
    <lineage>
        <taxon>Bacteria</taxon>
        <taxon>Pseudomonadati</taxon>
        <taxon>Pseudomonadota</taxon>
        <taxon>Alphaproteobacteria</taxon>
        <taxon>Hyphomicrobiales</taxon>
        <taxon>Reyranellaceae</taxon>
        <taxon>Reyranella</taxon>
    </lineage>
</organism>
<evidence type="ECO:0000256" key="4">
    <source>
        <dbReference type="ARBA" id="ARBA00022729"/>
    </source>
</evidence>
<dbReference type="PANTHER" id="PTHR43649:SF33">
    <property type="entry name" value="POLYGALACTURONAN_RHAMNOGALACTURONAN-BINDING PROTEIN YTCQ"/>
    <property type="match status" value="1"/>
</dbReference>
<evidence type="ECO:0000313" key="9">
    <source>
        <dbReference type="EMBL" id="GEP55896.1"/>
    </source>
</evidence>
<evidence type="ECO:0000256" key="1">
    <source>
        <dbReference type="ARBA" id="ARBA00004418"/>
    </source>
</evidence>
<dbReference type="Pfam" id="PF13416">
    <property type="entry name" value="SBP_bac_8"/>
    <property type="match status" value="1"/>
</dbReference>
<keyword evidence="8" id="KW-0449">Lipoprotein</keyword>
<evidence type="ECO:0000256" key="6">
    <source>
        <dbReference type="ARBA" id="ARBA00023136"/>
    </source>
</evidence>
<dbReference type="InterPro" id="IPR006059">
    <property type="entry name" value="SBP"/>
</dbReference>
<comment type="caution">
    <text evidence="9">The sequence shown here is derived from an EMBL/GenBank/DDBJ whole genome shotgun (WGS) entry which is preliminary data.</text>
</comment>
<gene>
    <name evidence="9" type="ORF">RSO01_30620</name>
</gene>
<dbReference type="OrthoDB" id="8871943at2"/>
<dbReference type="EMBL" id="BKAJ01000048">
    <property type="protein sequence ID" value="GEP55896.1"/>
    <property type="molecule type" value="Genomic_DNA"/>
</dbReference>
<evidence type="ECO:0000313" key="10">
    <source>
        <dbReference type="Proteomes" id="UP000321058"/>
    </source>
</evidence>
<keyword evidence="7" id="KW-0564">Palmitate</keyword>
<keyword evidence="4" id="KW-0732">Signal</keyword>
<reference evidence="9 10" key="1">
    <citation type="submission" date="2019-07" db="EMBL/GenBank/DDBJ databases">
        <title>Whole genome shotgun sequence of Reyranella soli NBRC 108950.</title>
        <authorList>
            <person name="Hosoyama A."/>
            <person name="Uohara A."/>
            <person name="Ohji S."/>
            <person name="Ichikawa N."/>
        </authorList>
    </citation>
    <scope>NUCLEOTIDE SEQUENCE [LARGE SCALE GENOMIC DNA]</scope>
    <source>
        <strain evidence="9 10">NBRC 108950</strain>
    </source>
</reference>
<evidence type="ECO:0000256" key="2">
    <source>
        <dbReference type="ARBA" id="ARBA00008520"/>
    </source>
</evidence>
<proteinExistence type="inferred from homology"/>
<evidence type="ECO:0000256" key="7">
    <source>
        <dbReference type="ARBA" id="ARBA00023139"/>
    </source>
</evidence>
<accession>A0A512NA88</accession>
<dbReference type="InterPro" id="IPR006311">
    <property type="entry name" value="TAT_signal"/>
</dbReference>
<dbReference type="AlphaFoldDB" id="A0A512NA88"/>
<dbReference type="PANTHER" id="PTHR43649">
    <property type="entry name" value="ARABINOSE-BINDING PROTEIN-RELATED"/>
    <property type="match status" value="1"/>
</dbReference>
<evidence type="ECO:0000256" key="8">
    <source>
        <dbReference type="ARBA" id="ARBA00023288"/>
    </source>
</evidence>
<keyword evidence="6" id="KW-0472">Membrane</keyword>
<dbReference type="RefSeq" id="WP_147149976.1">
    <property type="nucleotide sequence ID" value="NZ_BKAJ01000048.1"/>
</dbReference>
<dbReference type="InterPro" id="IPR050490">
    <property type="entry name" value="Bact_solute-bd_prot1"/>
</dbReference>
<protein>
    <submittedName>
        <fullName evidence="9">ABC transporter substrate-binding protein</fullName>
    </submittedName>
</protein>
<evidence type="ECO:0000256" key="3">
    <source>
        <dbReference type="ARBA" id="ARBA00022475"/>
    </source>
</evidence>
<dbReference type="Gene3D" id="3.40.190.10">
    <property type="entry name" value="Periplasmic binding protein-like II"/>
    <property type="match status" value="1"/>
</dbReference>